<comment type="caution">
    <text evidence="3">The sequence shown here is derived from an EMBL/GenBank/DDBJ whole genome shotgun (WGS) entry which is preliminary data.</text>
</comment>
<evidence type="ECO:0000313" key="4">
    <source>
        <dbReference type="Proteomes" id="UP001214854"/>
    </source>
</evidence>
<sequence>MFTKACRVAGCLVAALWLVAPAQAGALQSWVPTWYAAPEPAGKADKPLEDMTLRQIVRVSAGGGQVRVRLSNAYGTARLRLDEVRIARRLSSSRIDPTSDRELTFNGRAGVTIAPGAYAISDPVPLKVAANSDLALSVYVAGPTKITTLHDIQRGVLYGAPGRQAGAPELPEGKVDIGIGRAFPWLAEVEVADTPARATIVTFGDSITDGFGIQPDKGGTWPEILSRRLETSGMKLSVVNAGLSGNRLLHHGQSARFGDSGLSRFDRDVLNQPNVGAVIVLLGINDLGHAEGPGAAEYVSAEDMIDGYRQLAARAHERCIRIYVATLTPFKGTVFRNYYSDEKEARRQRINIWLRQGGVFDGVIDFDKALESAPGSGVLKADYDVGDHLHPDDEGAAAMAAAVPLNLFKGLKPGTAPGACPRKH</sequence>
<keyword evidence="3" id="KW-0378">Hydrolase</keyword>
<dbReference type="Gene3D" id="3.40.50.1110">
    <property type="entry name" value="SGNH hydrolase"/>
    <property type="match status" value="1"/>
</dbReference>
<reference evidence="3 4" key="1">
    <citation type="submission" date="2023-01" db="EMBL/GenBank/DDBJ databases">
        <title>Novel species of the genus Asticcacaulis isolated from rivers.</title>
        <authorList>
            <person name="Lu H."/>
        </authorList>
    </citation>
    <scope>NUCLEOTIDE SEQUENCE [LARGE SCALE GENOMIC DNA]</scope>
    <source>
        <strain evidence="3 4">BYS171W</strain>
    </source>
</reference>
<organism evidence="3 4">
    <name type="scientific">Asticcacaulis aquaticus</name>
    <dbReference type="NCBI Taxonomy" id="2984212"/>
    <lineage>
        <taxon>Bacteria</taxon>
        <taxon>Pseudomonadati</taxon>
        <taxon>Pseudomonadota</taxon>
        <taxon>Alphaproteobacteria</taxon>
        <taxon>Caulobacterales</taxon>
        <taxon>Caulobacteraceae</taxon>
        <taxon>Asticcacaulis</taxon>
    </lineage>
</organism>
<name>A0ABT5HUX8_9CAUL</name>
<dbReference type="Pfam" id="PF13472">
    <property type="entry name" value="Lipase_GDSL_2"/>
    <property type="match status" value="1"/>
</dbReference>
<gene>
    <name evidence="3" type="ORF">PQU92_11350</name>
</gene>
<dbReference type="CDD" id="cd01830">
    <property type="entry name" value="XynE_like"/>
    <property type="match status" value="1"/>
</dbReference>
<feature type="chain" id="PRO_5046468905" evidence="1">
    <location>
        <begin position="27"/>
        <end position="424"/>
    </location>
</feature>
<feature type="signal peptide" evidence="1">
    <location>
        <begin position="1"/>
        <end position="26"/>
    </location>
</feature>
<dbReference type="InterPro" id="IPR036514">
    <property type="entry name" value="SGNH_hydro_sf"/>
</dbReference>
<dbReference type="EMBL" id="JAQQKX010000008">
    <property type="protein sequence ID" value="MDC7683875.1"/>
    <property type="molecule type" value="Genomic_DNA"/>
</dbReference>
<evidence type="ECO:0000313" key="3">
    <source>
        <dbReference type="EMBL" id="MDC7683875.1"/>
    </source>
</evidence>
<dbReference type="SUPFAM" id="SSF52266">
    <property type="entry name" value="SGNH hydrolase"/>
    <property type="match status" value="1"/>
</dbReference>
<dbReference type="InterPro" id="IPR053140">
    <property type="entry name" value="GDSL_Rv0518-like"/>
</dbReference>
<dbReference type="GO" id="GO:0016787">
    <property type="term" value="F:hydrolase activity"/>
    <property type="evidence" value="ECO:0007669"/>
    <property type="project" value="UniProtKB-KW"/>
</dbReference>
<accession>A0ABT5HUX8</accession>
<proteinExistence type="predicted"/>
<evidence type="ECO:0000259" key="2">
    <source>
        <dbReference type="Pfam" id="PF13472"/>
    </source>
</evidence>
<protein>
    <submittedName>
        <fullName evidence="3">SGNH/GDSL hydrolase family protein</fullName>
    </submittedName>
</protein>
<dbReference type="Proteomes" id="UP001214854">
    <property type="component" value="Unassembled WGS sequence"/>
</dbReference>
<keyword evidence="1" id="KW-0732">Signal</keyword>
<dbReference type="InterPro" id="IPR013830">
    <property type="entry name" value="SGNH_hydro"/>
</dbReference>
<feature type="domain" description="SGNH hydrolase-type esterase" evidence="2">
    <location>
        <begin position="203"/>
        <end position="398"/>
    </location>
</feature>
<keyword evidence="4" id="KW-1185">Reference proteome</keyword>
<dbReference type="PANTHER" id="PTHR43784:SF2">
    <property type="entry name" value="GDSL-LIKE LIPASE_ACYLHYDROLASE, PUTATIVE (AFU_ORTHOLOGUE AFUA_2G00820)-RELATED"/>
    <property type="match status" value="1"/>
</dbReference>
<evidence type="ECO:0000256" key="1">
    <source>
        <dbReference type="SAM" id="SignalP"/>
    </source>
</evidence>
<dbReference type="PANTHER" id="PTHR43784">
    <property type="entry name" value="GDSL-LIKE LIPASE/ACYLHYDROLASE, PUTATIVE (AFU_ORTHOLOGUE AFUA_2G00820)-RELATED"/>
    <property type="match status" value="1"/>
</dbReference>
<dbReference type="RefSeq" id="WP_272748333.1">
    <property type="nucleotide sequence ID" value="NZ_JAQQKX010000008.1"/>
</dbReference>